<name>A0A2N5CZ26_9CAUL</name>
<dbReference type="OrthoDB" id="7193425at2"/>
<evidence type="ECO:0000313" key="3">
    <source>
        <dbReference type="Proteomes" id="UP000234483"/>
    </source>
</evidence>
<evidence type="ECO:0000313" key="2">
    <source>
        <dbReference type="EMBL" id="PLR19071.1"/>
    </source>
</evidence>
<dbReference type="Proteomes" id="UP000281192">
    <property type="component" value="Chromosome"/>
</dbReference>
<gene>
    <name evidence="1" type="ORF">C1707_02750</name>
    <name evidence="2" type="ORF">CFHF_03420</name>
</gene>
<dbReference type="KEGG" id="cfh:C1707_02750"/>
<sequence>MVYLTPLSTLLEREPALADAVQALERLAVEQHRLDEAAFRAPQDARDQVNVPILERDRIVQQAYGYGARGGDPSPVEPKALEGDFAALSTSEARQVIELAAATADRPALEQPSRKYLVGMDRGAKTPQAAFFRIDITTWVSPLDRAHPLSGHIDGLLVVSAVRSFVDIQKTPLNTFMAMYQHQLSRSGRSARDIMDALDTMQKVWRRALEHAGA</sequence>
<dbReference type="AlphaFoldDB" id="A0A2N5CZ26"/>
<dbReference type="RefSeq" id="WP_101711629.1">
    <property type="nucleotide sequence ID" value="NZ_CP026100.1"/>
</dbReference>
<proteinExistence type="predicted"/>
<protein>
    <submittedName>
        <fullName evidence="2">Uncharacterized protein</fullName>
    </submittedName>
</protein>
<organism evidence="2 3">
    <name type="scientific">Caulobacter flavus</name>
    <dbReference type="NCBI Taxonomy" id="1679497"/>
    <lineage>
        <taxon>Bacteria</taxon>
        <taxon>Pseudomonadati</taxon>
        <taxon>Pseudomonadota</taxon>
        <taxon>Alphaproteobacteria</taxon>
        <taxon>Caulobacterales</taxon>
        <taxon>Caulobacteraceae</taxon>
        <taxon>Caulobacter</taxon>
    </lineage>
</organism>
<dbReference type="EMBL" id="PJRQ01000008">
    <property type="protein sequence ID" value="PLR19071.1"/>
    <property type="molecule type" value="Genomic_DNA"/>
</dbReference>
<accession>A0A2N5CZ26</accession>
<reference evidence="2 3" key="1">
    <citation type="submission" date="2017-12" db="EMBL/GenBank/DDBJ databases">
        <title>The genome sequence of Caulobacter flavus CGMCC1 15093.</title>
        <authorList>
            <person name="Gao J."/>
            <person name="Mao X."/>
            <person name="Sun J."/>
        </authorList>
    </citation>
    <scope>NUCLEOTIDE SEQUENCE [LARGE SCALE GENOMIC DNA]</scope>
    <source>
        <strain evidence="2 3">CGMCC1 15093</strain>
    </source>
</reference>
<reference evidence="1 4" key="2">
    <citation type="submission" date="2018-01" db="EMBL/GenBank/DDBJ databases">
        <title>Complete genome sequence of Caulobacter flavus RHGG3.</title>
        <authorList>
            <person name="Yang E."/>
        </authorList>
    </citation>
    <scope>NUCLEOTIDE SEQUENCE [LARGE SCALE GENOMIC DNA]</scope>
    <source>
        <strain evidence="1 4">RHGG3</strain>
    </source>
</reference>
<keyword evidence="4" id="KW-1185">Reference proteome</keyword>
<evidence type="ECO:0000313" key="4">
    <source>
        <dbReference type="Proteomes" id="UP000281192"/>
    </source>
</evidence>
<dbReference type="EMBL" id="CP026100">
    <property type="protein sequence ID" value="AYV45248.1"/>
    <property type="molecule type" value="Genomic_DNA"/>
</dbReference>
<evidence type="ECO:0000313" key="1">
    <source>
        <dbReference type="EMBL" id="AYV45248.1"/>
    </source>
</evidence>
<dbReference type="Proteomes" id="UP000234483">
    <property type="component" value="Unassembled WGS sequence"/>
</dbReference>